<protein>
    <recommendedName>
        <fullName evidence="7">Ribosomal protein S17</fullName>
    </recommendedName>
</protein>
<dbReference type="InterPro" id="IPR000266">
    <property type="entry name" value="Ribosomal_uS17"/>
</dbReference>
<keyword evidence="3" id="KW-0687">Ribonucleoprotein</keyword>
<keyword evidence="6" id="KW-1185">Reference proteome</keyword>
<evidence type="ECO:0008006" key="7">
    <source>
        <dbReference type="Google" id="ProtNLM"/>
    </source>
</evidence>
<dbReference type="Gene3D" id="2.40.50.140">
    <property type="entry name" value="Nucleic acid-binding proteins"/>
    <property type="match status" value="1"/>
</dbReference>
<organism evidence="5 6">
    <name type="scientific">Apiospora hydei</name>
    <dbReference type="NCBI Taxonomy" id="1337664"/>
    <lineage>
        <taxon>Eukaryota</taxon>
        <taxon>Fungi</taxon>
        <taxon>Dikarya</taxon>
        <taxon>Ascomycota</taxon>
        <taxon>Pezizomycotina</taxon>
        <taxon>Sordariomycetes</taxon>
        <taxon>Xylariomycetidae</taxon>
        <taxon>Amphisphaeriales</taxon>
        <taxon>Apiosporaceae</taxon>
        <taxon>Apiospora</taxon>
    </lineage>
</organism>
<dbReference type="Proteomes" id="UP001433268">
    <property type="component" value="Unassembled WGS sequence"/>
</dbReference>
<dbReference type="RefSeq" id="XP_066669093.1">
    <property type="nucleotide sequence ID" value="XM_066810170.1"/>
</dbReference>
<sequence>MSATGPSRVLEAAASGIGQAGRMYKGSKTGVVVSAGLMDKTVKIRLWGQRWEKHVSKVLIYLPIGSLLLFRRPLDDIEREEPKIHDPANSVRKGDVISIAAGWRASSRKKHVVKHIIAPYGQPIDARPPVPTEEELKADYIAERVAKIERREAAAKEHREAKQREQAEAEARRAQKLAKARQHQQEGTTTTSTADVD</sequence>
<evidence type="ECO:0000256" key="4">
    <source>
        <dbReference type="SAM" id="MobiDB-lite"/>
    </source>
</evidence>
<evidence type="ECO:0000313" key="6">
    <source>
        <dbReference type="Proteomes" id="UP001433268"/>
    </source>
</evidence>
<comment type="similarity">
    <text evidence="1">Belongs to the universal ribosomal protein uS17 family.</text>
</comment>
<gene>
    <name evidence="5" type="ORF">PG997_005855</name>
</gene>
<dbReference type="GeneID" id="92043230"/>
<evidence type="ECO:0000313" key="5">
    <source>
        <dbReference type="EMBL" id="KAK8084584.1"/>
    </source>
</evidence>
<dbReference type="EMBL" id="JAQQWN010000005">
    <property type="protein sequence ID" value="KAK8084584.1"/>
    <property type="molecule type" value="Genomic_DNA"/>
</dbReference>
<evidence type="ECO:0000256" key="3">
    <source>
        <dbReference type="ARBA" id="ARBA00023274"/>
    </source>
</evidence>
<reference evidence="5 6" key="1">
    <citation type="submission" date="2023-01" db="EMBL/GenBank/DDBJ databases">
        <title>Analysis of 21 Apiospora genomes using comparative genomics revels a genus with tremendous synthesis potential of carbohydrate active enzymes and secondary metabolites.</title>
        <authorList>
            <person name="Sorensen T."/>
        </authorList>
    </citation>
    <scope>NUCLEOTIDE SEQUENCE [LARGE SCALE GENOMIC DNA]</scope>
    <source>
        <strain evidence="5 6">CBS 114990</strain>
    </source>
</reference>
<dbReference type="InterPro" id="IPR012340">
    <property type="entry name" value="NA-bd_OB-fold"/>
</dbReference>
<dbReference type="SUPFAM" id="SSF50249">
    <property type="entry name" value="Nucleic acid-binding proteins"/>
    <property type="match status" value="1"/>
</dbReference>
<proteinExistence type="inferred from homology"/>
<feature type="compositionally biased region" description="Basic and acidic residues" evidence="4">
    <location>
        <begin position="152"/>
        <end position="173"/>
    </location>
</feature>
<evidence type="ECO:0000256" key="1">
    <source>
        <dbReference type="ARBA" id="ARBA00010254"/>
    </source>
</evidence>
<feature type="region of interest" description="Disordered" evidence="4">
    <location>
        <begin position="152"/>
        <end position="197"/>
    </location>
</feature>
<feature type="compositionally biased region" description="Polar residues" evidence="4">
    <location>
        <begin position="186"/>
        <end position="197"/>
    </location>
</feature>
<name>A0ABR1WM63_9PEZI</name>
<keyword evidence="2" id="KW-0689">Ribosomal protein</keyword>
<comment type="caution">
    <text evidence="5">The sequence shown here is derived from an EMBL/GenBank/DDBJ whole genome shotgun (WGS) entry which is preliminary data.</text>
</comment>
<evidence type="ECO:0000256" key="2">
    <source>
        <dbReference type="ARBA" id="ARBA00022980"/>
    </source>
</evidence>
<dbReference type="Pfam" id="PF00366">
    <property type="entry name" value="Ribosomal_S17"/>
    <property type="match status" value="1"/>
</dbReference>
<accession>A0ABR1WM63</accession>